<protein>
    <submittedName>
        <fullName evidence="4">Sulfotransferase family cytosolic 1B member 1</fullName>
    </submittedName>
</protein>
<feature type="domain" description="Sulfotransferase" evidence="3">
    <location>
        <begin position="2"/>
        <end position="86"/>
    </location>
</feature>
<comment type="caution">
    <text evidence="4">The sequence shown here is derived from an EMBL/GenBank/DDBJ whole genome shotgun (WGS) entry which is preliminary data.</text>
</comment>
<accession>A0A5B7K1B0</accession>
<dbReference type="SUPFAM" id="SSF52540">
    <property type="entry name" value="P-loop containing nucleoside triphosphate hydrolases"/>
    <property type="match status" value="1"/>
</dbReference>
<dbReference type="InterPro" id="IPR000863">
    <property type="entry name" value="Sulfotransferase_dom"/>
</dbReference>
<evidence type="ECO:0000256" key="1">
    <source>
        <dbReference type="ARBA" id="ARBA00005771"/>
    </source>
</evidence>
<evidence type="ECO:0000259" key="3">
    <source>
        <dbReference type="Pfam" id="PF00685"/>
    </source>
</evidence>
<keyword evidence="2 4" id="KW-0808">Transferase</keyword>
<evidence type="ECO:0000256" key="2">
    <source>
        <dbReference type="ARBA" id="ARBA00022679"/>
    </source>
</evidence>
<keyword evidence="5" id="KW-1185">Reference proteome</keyword>
<sequence>MQELRKINEFLGTRLSEEKLEAIKRYTSFSSMKSRKELLSDDLFKKEEPKEVVFFRKGIVGDWKKNFLPELQAEMDQWIKKNLTGTDLSLSWALAE</sequence>
<dbReference type="EMBL" id="VSRR010130503">
    <property type="protein sequence ID" value="MPD02233.1"/>
    <property type="molecule type" value="Genomic_DNA"/>
</dbReference>
<dbReference type="InterPro" id="IPR027417">
    <property type="entry name" value="P-loop_NTPase"/>
</dbReference>
<dbReference type="AlphaFoldDB" id="A0A5B7K1B0"/>
<evidence type="ECO:0000313" key="4">
    <source>
        <dbReference type="EMBL" id="MPD02233.1"/>
    </source>
</evidence>
<proteinExistence type="inferred from homology"/>
<dbReference type="OrthoDB" id="205623at2759"/>
<evidence type="ECO:0000313" key="5">
    <source>
        <dbReference type="Proteomes" id="UP000324222"/>
    </source>
</evidence>
<gene>
    <name evidence="4" type="primary">SULT1B1_0</name>
    <name evidence="4" type="ORF">E2C01_097803</name>
</gene>
<dbReference type="Pfam" id="PF00685">
    <property type="entry name" value="Sulfotransfer_1"/>
    <property type="match status" value="1"/>
</dbReference>
<dbReference type="Proteomes" id="UP000324222">
    <property type="component" value="Unassembled WGS sequence"/>
</dbReference>
<organism evidence="4 5">
    <name type="scientific">Portunus trituberculatus</name>
    <name type="common">Swimming crab</name>
    <name type="synonym">Neptunus trituberculatus</name>
    <dbReference type="NCBI Taxonomy" id="210409"/>
    <lineage>
        <taxon>Eukaryota</taxon>
        <taxon>Metazoa</taxon>
        <taxon>Ecdysozoa</taxon>
        <taxon>Arthropoda</taxon>
        <taxon>Crustacea</taxon>
        <taxon>Multicrustacea</taxon>
        <taxon>Malacostraca</taxon>
        <taxon>Eumalacostraca</taxon>
        <taxon>Eucarida</taxon>
        <taxon>Decapoda</taxon>
        <taxon>Pleocyemata</taxon>
        <taxon>Brachyura</taxon>
        <taxon>Eubrachyura</taxon>
        <taxon>Portunoidea</taxon>
        <taxon>Portunidae</taxon>
        <taxon>Portuninae</taxon>
        <taxon>Portunus</taxon>
    </lineage>
</organism>
<dbReference type="GO" id="GO:0008146">
    <property type="term" value="F:sulfotransferase activity"/>
    <property type="evidence" value="ECO:0007669"/>
    <property type="project" value="InterPro"/>
</dbReference>
<dbReference type="PANTHER" id="PTHR11783">
    <property type="entry name" value="SULFOTRANSFERASE SULT"/>
    <property type="match status" value="1"/>
</dbReference>
<dbReference type="Gene3D" id="3.40.50.300">
    <property type="entry name" value="P-loop containing nucleotide triphosphate hydrolases"/>
    <property type="match status" value="1"/>
</dbReference>
<comment type="similarity">
    <text evidence="1">Belongs to the sulfotransferase 1 family.</text>
</comment>
<name>A0A5B7K1B0_PORTR</name>
<reference evidence="4 5" key="1">
    <citation type="submission" date="2019-05" db="EMBL/GenBank/DDBJ databases">
        <title>Another draft genome of Portunus trituberculatus and its Hox gene families provides insights of decapod evolution.</title>
        <authorList>
            <person name="Jeong J.-H."/>
            <person name="Song I."/>
            <person name="Kim S."/>
            <person name="Choi T."/>
            <person name="Kim D."/>
            <person name="Ryu S."/>
            <person name="Kim W."/>
        </authorList>
    </citation>
    <scope>NUCLEOTIDE SEQUENCE [LARGE SCALE GENOMIC DNA]</scope>
    <source>
        <tissue evidence="4">Muscle</tissue>
    </source>
</reference>